<dbReference type="InterPro" id="IPR029010">
    <property type="entry name" value="ThuA-like"/>
</dbReference>
<dbReference type="RefSeq" id="WP_091654082.1">
    <property type="nucleotide sequence ID" value="NZ_FOVW01000006.1"/>
</dbReference>
<dbReference type="EMBL" id="FOVW01000006">
    <property type="protein sequence ID" value="SFO41453.1"/>
    <property type="molecule type" value="Genomic_DNA"/>
</dbReference>
<sequence length="301" mass="34465">MKKFILTFSLAAFATLNSLCQDLKEVALTEEWLQKIEKLAPSKTNFPFSEKKKILVFSLYTGFQHWVIPHTTEMIKIISKKSGAFEVVESIDINQFEKENLAQYDAVVMNNTCSKPEHRNLFWDQLNIEQDKDSVSLMSKAMELEQNLIDYVKNGGGLFLLHGAVTTQNNSMDFSKLVGASFDYHPPQQTIHIQLEDAEHPLVKHFPPNGFVHVDEPYFYKNAYSELAFEPLLFFNNSEIKDQRKNQELTAGKTYVAWIKSEGKGRVMYSAASHNAQSFENQDLLEFFLNGLQYVVGDTPD</sequence>
<feature type="domain" description="ThuA-like" evidence="1">
    <location>
        <begin position="53"/>
        <end position="295"/>
    </location>
</feature>
<dbReference type="Proteomes" id="UP000199564">
    <property type="component" value="Unassembled WGS sequence"/>
</dbReference>
<proteinExistence type="predicted"/>
<accession>A0A1I5GZS8</accession>
<reference evidence="3" key="1">
    <citation type="submission" date="2016-10" db="EMBL/GenBank/DDBJ databases">
        <authorList>
            <person name="Varghese N."/>
            <person name="Submissions S."/>
        </authorList>
    </citation>
    <scope>NUCLEOTIDE SEQUENCE [LARGE SCALE GENOMIC DNA]</scope>
    <source>
        <strain evidence="3">DSM 15282</strain>
    </source>
</reference>
<evidence type="ECO:0000313" key="3">
    <source>
        <dbReference type="Proteomes" id="UP000199564"/>
    </source>
</evidence>
<name>A0A1I5GZS8_9BACT</name>
<evidence type="ECO:0000259" key="1">
    <source>
        <dbReference type="Pfam" id="PF06283"/>
    </source>
</evidence>
<dbReference type="STRING" id="226506.SAMN04488519_106187"/>
<dbReference type="AlphaFoldDB" id="A0A1I5GZS8"/>
<gene>
    <name evidence="2" type="ORF">SAMN04488519_106187</name>
</gene>
<protein>
    <submittedName>
        <fullName evidence="2">Trehalose utilisation</fullName>
    </submittedName>
</protein>
<dbReference type="SUPFAM" id="SSF52317">
    <property type="entry name" value="Class I glutamine amidotransferase-like"/>
    <property type="match status" value="1"/>
</dbReference>
<dbReference type="Pfam" id="PF06283">
    <property type="entry name" value="ThuA"/>
    <property type="match status" value="1"/>
</dbReference>
<keyword evidence="3" id="KW-1185">Reference proteome</keyword>
<dbReference type="InterPro" id="IPR029062">
    <property type="entry name" value="Class_I_gatase-like"/>
</dbReference>
<organism evidence="2 3">
    <name type="scientific">Algoriphagus ornithinivorans</name>
    <dbReference type="NCBI Taxonomy" id="226506"/>
    <lineage>
        <taxon>Bacteria</taxon>
        <taxon>Pseudomonadati</taxon>
        <taxon>Bacteroidota</taxon>
        <taxon>Cytophagia</taxon>
        <taxon>Cytophagales</taxon>
        <taxon>Cyclobacteriaceae</taxon>
        <taxon>Algoriphagus</taxon>
    </lineage>
</organism>
<dbReference type="Gene3D" id="3.40.50.880">
    <property type="match status" value="1"/>
</dbReference>
<dbReference type="PANTHER" id="PTHR40469:SF2">
    <property type="entry name" value="GALACTOSE-BINDING DOMAIN-LIKE SUPERFAMILY PROTEIN"/>
    <property type="match status" value="1"/>
</dbReference>
<evidence type="ECO:0000313" key="2">
    <source>
        <dbReference type="EMBL" id="SFO41453.1"/>
    </source>
</evidence>
<dbReference type="PANTHER" id="PTHR40469">
    <property type="entry name" value="SECRETED GLYCOSYL HYDROLASE"/>
    <property type="match status" value="1"/>
</dbReference>